<sequence>MYILQTTTAVLIAFLAILAYNEVRNRLVRNWPRRKDLETPHSPIRPVASDIKPFIPDHSLNKSLDSVEPDVIDEDLARFKQLYYKLHNLEYYPEIIPECRELLLGLFSSTIADAIKEPDNTILSVERFSPDSLKGFLAAKDVDVTNRWEEYLARRRGGEPREMFGDKEEAKWWLKQAAPVKYVDGAWLGHINKISTPFKYRQITKNAWQVMSEELGDGDVAKNHVHVYRELMEDIDARLPEADSQNFIHPRHGLNEVRCWKAAMAQLTISLFPHDFLPEVLGFNMAYESLPLHLLKTVKELRELRLNPYYFELHISIDNADSGHAAMAMAAVSNYINLVAEDQGEEAAHIAWKRVQAGYILAEGLPTTPESPSLKSKVEEPFPRTDTEAQVVAIFAAKSSVAHKIHCNSRLKIGRRSLVDWLEPNAFKNPTWQRDFLHDLSNCKPWVIKGHSTQSRLIKELSWEGKMFGSFTENEVGIVSAWINELASPPAAVATSDLDAEKKAYYWDFTGQISEPDDNNVDVGLRAERLDILTHYPVFRPQEHLTDLAARLSSDLAIDCVPKFEFSKLHLGSLLPLWFVSPALLEGLPAVPVRAASTFGSAVVRILRAQAGFSAEGVGVAGMDEVHRTDDGEAVGIVELGLELCRNAGIQQPCDLRKAVSLGEPESAAFAEWMIATSMRWLVHRDALIGMTWAFMELHEAWAQCKGEVTLLSTRSIAILQEIAIRERKSLQTCRSEIYQHSQRRVDFLKGVAIGRQAVESCFTQEEEVTQR</sequence>
<dbReference type="Pfam" id="PF14518">
    <property type="entry name" value="Haem_oxygenas_2"/>
    <property type="match status" value="1"/>
</dbReference>
<evidence type="ECO:0000313" key="2">
    <source>
        <dbReference type="Proteomes" id="UP000624244"/>
    </source>
</evidence>
<proteinExistence type="predicted"/>
<dbReference type="Proteomes" id="UP000624244">
    <property type="component" value="Unassembled WGS sequence"/>
</dbReference>
<organism evidence="1 2">
    <name type="scientific">Cochliobolus sativus</name>
    <name type="common">Common root rot and spot blotch fungus</name>
    <name type="synonym">Bipolaris sorokiniana</name>
    <dbReference type="NCBI Taxonomy" id="45130"/>
    <lineage>
        <taxon>Eukaryota</taxon>
        <taxon>Fungi</taxon>
        <taxon>Dikarya</taxon>
        <taxon>Ascomycota</taxon>
        <taxon>Pezizomycotina</taxon>
        <taxon>Dothideomycetes</taxon>
        <taxon>Pleosporomycetidae</taxon>
        <taxon>Pleosporales</taxon>
        <taxon>Pleosporineae</taxon>
        <taxon>Pleosporaceae</taxon>
        <taxon>Bipolaris</taxon>
    </lineage>
</organism>
<reference evidence="1" key="1">
    <citation type="submission" date="2019-11" db="EMBL/GenBank/DDBJ databases">
        <title>Bipolaris sorokiniana Genome sequencing.</title>
        <authorList>
            <person name="Wang H."/>
        </authorList>
    </citation>
    <scope>NUCLEOTIDE SEQUENCE</scope>
</reference>
<protein>
    <submittedName>
        <fullName evidence="1">Uncharacterized protein</fullName>
    </submittedName>
</protein>
<name>A0A8H5ZN19_COCSA</name>
<dbReference type="Gene3D" id="1.20.910.10">
    <property type="entry name" value="Heme oxygenase-like"/>
    <property type="match status" value="1"/>
</dbReference>
<dbReference type="InterPro" id="IPR016084">
    <property type="entry name" value="Haem_Oase-like_multi-hlx"/>
</dbReference>
<dbReference type="AlphaFoldDB" id="A0A8H5ZN19"/>
<evidence type="ECO:0000313" key="1">
    <source>
        <dbReference type="EMBL" id="KAF5851194.1"/>
    </source>
</evidence>
<gene>
    <name evidence="1" type="ORF">GGP41_003984</name>
</gene>
<dbReference type="EMBL" id="WNKQ01000005">
    <property type="protein sequence ID" value="KAF5851194.1"/>
    <property type="molecule type" value="Genomic_DNA"/>
</dbReference>
<accession>A0A8H5ZN19</accession>
<comment type="caution">
    <text evidence="1">The sequence shown here is derived from an EMBL/GenBank/DDBJ whole genome shotgun (WGS) entry which is preliminary data.</text>
</comment>
<dbReference type="SMART" id="SM01236">
    <property type="entry name" value="Haem_oxygenase_2"/>
    <property type="match status" value="1"/>
</dbReference>